<dbReference type="SMART" id="SM00028">
    <property type="entry name" value="TPR"/>
    <property type="match status" value="5"/>
</dbReference>
<dbReference type="InterPro" id="IPR027417">
    <property type="entry name" value="P-loop_NTPase"/>
</dbReference>
<dbReference type="GO" id="GO:0043531">
    <property type="term" value="F:ADP binding"/>
    <property type="evidence" value="ECO:0007669"/>
    <property type="project" value="InterPro"/>
</dbReference>
<organism evidence="1 2">
    <name type="scientific">Orbilia ellipsospora</name>
    <dbReference type="NCBI Taxonomy" id="2528407"/>
    <lineage>
        <taxon>Eukaryota</taxon>
        <taxon>Fungi</taxon>
        <taxon>Dikarya</taxon>
        <taxon>Ascomycota</taxon>
        <taxon>Pezizomycotina</taxon>
        <taxon>Orbiliomycetes</taxon>
        <taxon>Orbiliales</taxon>
        <taxon>Orbiliaceae</taxon>
        <taxon>Orbilia</taxon>
    </lineage>
</organism>
<evidence type="ECO:0000313" key="2">
    <source>
        <dbReference type="Proteomes" id="UP001365542"/>
    </source>
</evidence>
<accession>A0AAV9WU74</accession>
<dbReference type="PANTHER" id="PTHR46082">
    <property type="entry name" value="ATP/GTP-BINDING PROTEIN-RELATED"/>
    <property type="match status" value="1"/>
</dbReference>
<dbReference type="Gene3D" id="3.40.50.300">
    <property type="entry name" value="P-loop containing nucleotide triphosphate hydrolases"/>
    <property type="match status" value="1"/>
</dbReference>
<evidence type="ECO:0000313" key="1">
    <source>
        <dbReference type="EMBL" id="KAK6526371.1"/>
    </source>
</evidence>
<dbReference type="SUPFAM" id="SSF48452">
    <property type="entry name" value="TPR-like"/>
    <property type="match status" value="3"/>
</dbReference>
<dbReference type="InterPro" id="IPR019734">
    <property type="entry name" value="TPR_rpt"/>
</dbReference>
<dbReference type="Pfam" id="PF13424">
    <property type="entry name" value="TPR_12"/>
    <property type="match status" value="3"/>
</dbReference>
<dbReference type="Gene3D" id="1.25.40.10">
    <property type="entry name" value="Tetratricopeptide repeat domain"/>
    <property type="match status" value="2"/>
</dbReference>
<name>A0AAV9WU74_9PEZI</name>
<reference evidence="1 2" key="1">
    <citation type="submission" date="2019-10" db="EMBL/GenBank/DDBJ databases">
        <authorList>
            <person name="Palmer J.M."/>
        </authorList>
    </citation>
    <scope>NUCLEOTIDE SEQUENCE [LARGE SCALE GENOMIC DNA]</scope>
    <source>
        <strain evidence="1 2">TWF694</strain>
    </source>
</reference>
<sequence>MIGNGVYAPGHHPYEYLRQQEQPNSRPNGGTLRISPSKAQQNEIRKINYDIPPGLPFPRNSSFMGRESELSTIDKSFEKCFSESPSSDSPVICALTGTGGMGKTQIALEFAYRYREMRRLTSIFWVSAATEETIRASWVKIMQQIVQAQARVSWPRSNPDYKAVSIAVGIPGLVDSNGNINVSGDGVGIIQSALFNWLKLPGNRKWLLIFDNADNLEDFAINEYFPNHGGGGILVTSRRQNFSFCAEMVLLDGLDIDNSVALLFRLAQIRNPTEEEKSSAITIVRKLGFMPLAITHAGCFIHQTNIHVQQFLKYYEEAFKKAQSAVPRIGWWYRSDTALTTWEISFSEIEKQDKEAAWILLVCSYLSPNEISERLWQGNKSDSESLFKYANKFDLLASYSLISRTRGGTFSIHPVVHSWARERITGIDRTRLVESAIDLIGEELRRDEYNIQSKKWNGLEVRKIVVHGGVLGKHLESVFDEKFEHRLMDNTDKRQRIFSTIFAMAQIYKIQGKYTEAIQWLRRALAGMKKCLGENHVLTIMATQNMALIYQEQGKNTMEVLHLLEGIFNSENPSDELAALTIAHNFGFLMYKNGWQPAEAINLMVRVLFRRLNVLGENHADTLASMHDLARIFTTQGNYTKAVQALLKVLAGRKILGEHHPSTLVTVYDLALVYKEQGKYTEAMQLLEKVLDGRKKVLGEDHPDTFITIHSIASVYSDQGKYAEAIQCLQKALALETILGENHPLILNTVLAVAQAYMNQDKYTEASQPIRRLLALPHELWSEIETGIFVPMVGRLLTHEEGRLADEKRQLADRQAELG</sequence>
<proteinExistence type="predicted"/>
<dbReference type="EMBL" id="JAVHJO010000016">
    <property type="protein sequence ID" value="KAK6526371.1"/>
    <property type="molecule type" value="Genomic_DNA"/>
</dbReference>
<comment type="caution">
    <text evidence="1">The sequence shown here is derived from an EMBL/GenBank/DDBJ whole genome shotgun (WGS) entry which is preliminary data.</text>
</comment>
<evidence type="ECO:0008006" key="3">
    <source>
        <dbReference type="Google" id="ProtNLM"/>
    </source>
</evidence>
<dbReference type="AlphaFoldDB" id="A0AAV9WU74"/>
<dbReference type="PANTHER" id="PTHR46082:SF6">
    <property type="entry name" value="AAA+ ATPASE DOMAIN-CONTAINING PROTEIN-RELATED"/>
    <property type="match status" value="1"/>
</dbReference>
<dbReference type="InterPro" id="IPR011990">
    <property type="entry name" value="TPR-like_helical_dom_sf"/>
</dbReference>
<dbReference type="InterPro" id="IPR053137">
    <property type="entry name" value="NLR-like"/>
</dbReference>
<keyword evidence="2" id="KW-1185">Reference proteome</keyword>
<gene>
    <name evidence="1" type="ORF">TWF694_004968</name>
</gene>
<protein>
    <recommendedName>
        <fullName evidence="3">NB-ARC domain-containing protein</fullName>
    </recommendedName>
</protein>
<dbReference type="Proteomes" id="UP001365542">
    <property type="component" value="Unassembled WGS sequence"/>
</dbReference>
<dbReference type="SUPFAM" id="SSF52540">
    <property type="entry name" value="P-loop containing nucleoside triphosphate hydrolases"/>
    <property type="match status" value="1"/>
</dbReference>